<organism evidence="2 3">
    <name type="scientific">Cladonia borealis</name>
    <dbReference type="NCBI Taxonomy" id="184061"/>
    <lineage>
        <taxon>Eukaryota</taxon>
        <taxon>Fungi</taxon>
        <taxon>Dikarya</taxon>
        <taxon>Ascomycota</taxon>
        <taxon>Pezizomycotina</taxon>
        <taxon>Lecanoromycetes</taxon>
        <taxon>OSLEUM clade</taxon>
        <taxon>Lecanoromycetidae</taxon>
        <taxon>Lecanorales</taxon>
        <taxon>Lecanorineae</taxon>
        <taxon>Cladoniaceae</taxon>
        <taxon>Cladonia</taxon>
    </lineage>
</organism>
<protein>
    <submittedName>
        <fullName evidence="2">Uncharacterized protein</fullName>
    </submittedName>
</protein>
<name>A0AA39V3C6_9LECA</name>
<evidence type="ECO:0000256" key="1">
    <source>
        <dbReference type="SAM" id="MobiDB-lite"/>
    </source>
</evidence>
<gene>
    <name evidence="2" type="ORF">JMJ35_008138</name>
</gene>
<comment type="caution">
    <text evidence="2">The sequence shown here is derived from an EMBL/GenBank/DDBJ whole genome shotgun (WGS) entry which is preliminary data.</text>
</comment>
<feature type="compositionally biased region" description="Basic and acidic residues" evidence="1">
    <location>
        <begin position="324"/>
        <end position="335"/>
    </location>
</feature>
<dbReference type="Proteomes" id="UP001166286">
    <property type="component" value="Unassembled WGS sequence"/>
</dbReference>
<keyword evidence="3" id="KW-1185">Reference proteome</keyword>
<proteinExistence type="predicted"/>
<evidence type="ECO:0000313" key="3">
    <source>
        <dbReference type="Proteomes" id="UP001166286"/>
    </source>
</evidence>
<reference evidence="2" key="1">
    <citation type="submission" date="2023-03" db="EMBL/GenBank/DDBJ databases">
        <title>Complete genome of Cladonia borealis.</title>
        <authorList>
            <person name="Park H."/>
        </authorList>
    </citation>
    <scope>NUCLEOTIDE SEQUENCE</scope>
    <source>
        <strain evidence="2">ANT050790</strain>
    </source>
</reference>
<evidence type="ECO:0000313" key="2">
    <source>
        <dbReference type="EMBL" id="KAK0509744.1"/>
    </source>
</evidence>
<dbReference type="AlphaFoldDB" id="A0AA39V3C6"/>
<dbReference type="EMBL" id="JAFEKC020000018">
    <property type="protein sequence ID" value="KAK0509744.1"/>
    <property type="molecule type" value="Genomic_DNA"/>
</dbReference>
<feature type="region of interest" description="Disordered" evidence="1">
    <location>
        <begin position="1"/>
        <end position="44"/>
    </location>
</feature>
<accession>A0AA39V3C6</accession>
<sequence>MTSSSQQVMPPPAAGSIPDPVSPGVCASPPSATQTAEPAAKAVIPQDQLQKQTRPIYLMPLNEAGKATNFPYKRLVQPTPARVLEYFSPTLATQLAKNPSRMNLEVSYPREHVDALVRWMKNGGGPWNHQGRFSRRLQEVEDMEAFVGLVKEWGIAELAPHAERELEAAKKRAAPLANTKDASASGKKQALPQKQTHLQKQALLGKVAPKARGDSGRKCFGCGSTGYDIGTLIHDYFSNVLPDISYQRVLSGLAPGAEEVVIGKLTVVGILVKDDFGYRSAILSDDLNPKYVRVSPAGERVFEIAGTVEVSEYGLTSSRKKQERPRTGAQKKDPSGESSVPKAQ</sequence>
<feature type="region of interest" description="Disordered" evidence="1">
    <location>
        <begin position="313"/>
        <end position="344"/>
    </location>
</feature>